<dbReference type="AlphaFoldDB" id="A0A0J9XCH7"/>
<dbReference type="OrthoDB" id="420884at2759"/>
<keyword evidence="7" id="KW-0653">Protein transport</keyword>
<dbReference type="STRING" id="1173061.A0A0J9XCH7"/>
<feature type="compositionally biased region" description="Polar residues" evidence="18">
    <location>
        <begin position="15"/>
        <end position="30"/>
    </location>
</feature>
<keyword evidence="10" id="KW-0906">Nuclear pore complex</keyword>
<evidence type="ECO:0000313" key="20">
    <source>
        <dbReference type="Proteomes" id="UP000242525"/>
    </source>
</evidence>
<name>A0A0J9XCH7_GEOCN</name>
<comment type="caution">
    <text evidence="19">The sequence shown here is derived from an EMBL/GenBank/DDBJ whole genome shotgun (WGS) entry which is preliminary data.</text>
</comment>
<dbReference type="GO" id="GO:0015031">
    <property type="term" value="P:protein transport"/>
    <property type="evidence" value="ECO:0007669"/>
    <property type="project" value="UniProtKB-KW"/>
</dbReference>
<evidence type="ECO:0000256" key="16">
    <source>
        <dbReference type="ARBA" id="ARBA00075681"/>
    </source>
</evidence>
<dbReference type="Gene3D" id="1.25.40.510">
    <property type="entry name" value="GLE1-like"/>
    <property type="match status" value="1"/>
</dbReference>
<dbReference type="GO" id="GO:0031965">
    <property type="term" value="C:nuclear membrane"/>
    <property type="evidence" value="ECO:0007669"/>
    <property type="project" value="UniProtKB-SubCell"/>
</dbReference>
<feature type="region of interest" description="Disordered" evidence="18">
    <location>
        <begin position="1"/>
        <end position="83"/>
    </location>
</feature>
<dbReference type="InterPro" id="IPR038506">
    <property type="entry name" value="GLE1-like_sf"/>
</dbReference>
<dbReference type="InterPro" id="IPR012476">
    <property type="entry name" value="GLE1"/>
</dbReference>
<dbReference type="FunFam" id="1.25.40.510:FF:000003">
    <property type="entry name" value="Nucleoporin GLE1"/>
    <property type="match status" value="1"/>
</dbReference>
<evidence type="ECO:0000256" key="5">
    <source>
        <dbReference type="ARBA" id="ARBA00022448"/>
    </source>
</evidence>
<evidence type="ECO:0000256" key="9">
    <source>
        <dbReference type="ARBA" id="ARBA00023054"/>
    </source>
</evidence>
<dbReference type="EMBL" id="CCBN010000009">
    <property type="protein sequence ID" value="CDO54941.1"/>
    <property type="molecule type" value="Genomic_DNA"/>
</dbReference>
<evidence type="ECO:0000256" key="4">
    <source>
        <dbReference type="ARBA" id="ARBA00011056"/>
    </source>
</evidence>
<evidence type="ECO:0000256" key="8">
    <source>
        <dbReference type="ARBA" id="ARBA00023010"/>
    </source>
</evidence>
<dbReference type="Pfam" id="PF07817">
    <property type="entry name" value="GLE1"/>
    <property type="match status" value="1"/>
</dbReference>
<evidence type="ECO:0000256" key="13">
    <source>
        <dbReference type="ARBA" id="ARBA00026227"/>
    </source>
</evidence>
<keyword evidence="5" id="KW-0813">Transport</keyword>
<dbReference type="GO" id="GO:0016973">
    <property type="term" value="P:poly(A)+ mRNA export from nucleus"/>
    <property type="evidence" value="ECO:0007669"/>
    <property type="project" value="InterPro"/>
</dbReference>
<dbReference type="GO" id="GO:0005737">
    <property type="term" value="C:cytoplasm"/>
    <property type="evidence" value="ECO:0007669"/>
    <property type="project" value="UniProtKB-ARBA"/>
</dbReference>
<protein>
    <recommendedName>
        <fullName evidence="13">mRNA export factor GLE1</fullName>
    </recommendedName>
    <alternativeName>
        <fullName evidence="15">Nuclear pore protein GLE1</fullName>
    </alternativeName>
    <alternativeName>
        <fullName evidence="14">Nucleoporin GLE1</fullName>
    </alternativeName>
    <alternativeName>
        <fullName evidence="16">RNA export factor GLE1</fullName>
    </alternativeName>
</protein>
<evidence type="ECO:0000256" key="3">
    <source>
        <dbReference type="ARBA" id="ARBA00004620"/>
    </source>
</evidence>
<evidence type="ECO:0000256" key="15">
    <source>
        <dbReference type="ARBA" id="ARBA00075092"/>
    </source>
</evidence>
<feature type="compositionally biased region" description="Basic and acidic residues" evidence="18">
    <location>
        <begin position="1"/>
        <end position="10"/>
    </location>
</feature>
<keyword evidence="8" id="KW-0811">Translocation</keyword>
<keyword evidence="12" id="KW-0539">Nucleus</keyword>
<keyword evidence="9 17" id="KW-0175">Coiled coil</keyword>
<dbReference type="GO" id="GO:0031369">
    <property type="term" value="F:translation initiation factor binding"/>
    <property type="evidence" value="ECO:0007669"/>
    <property type="project" value="TreeGrafter"/>
</dbReference>
<sequence length="592" mass="67566">MFFSPHRDPTRVAQRIQTRASHGFSNGSKHNNYDSDEDSLWSDSEEEEFPVNPSDTDEDEASTPEGESDFEQDHDDGFASAHLNKSIKAREDLLSSISDRLELLNVAPTPSHSTPSNDQSNLNLHDTLQKLNATEDSSKYQTRHQDEIRQYQEDLTSKYLAQQEHIASTLQDLSSQREQRLAKHLQVIREREEAERRRIEEERRKEEERLRKIEEERQRQIKLEQQRREEEAKRKAEAEAAAKAKAEAEAKAKAEREAAAVAAAAKKKAEEEAAAKALKEAEVKAKADAKAKSRTAGTALINRLQIEADFLKHKQKIADIKTQILQPVTENKQMKSFCFQAKRKVRPKLGQLTHSQRQLQEIYNSLIQAVDECRNANEIVYHWVLNFFAKAVVAQAEVETIVSIQTATPLGKLAAMMMVRYEPLKELLLARFVKKCPLVIGYTCAIDTEEGRIRMGWKRKGGKWEEPNSYSERLSGICAVWTAITISQVDTAGQPHPYPIENSWRFAARLANTPVELLTDTHFSVMGIWWDVASEIFLNEYGRQGQKILELIHTKWIAQVAERKYPAALRLLLLGEDWKKEGKLGNLLPLEP</sequence>
<dbReference type="PANTHER" id="PTHR12960:SF0">
    <property type="entry name" value="MRNA EXPORT FACTOR GLE1"/>
    <property type="match status" value="1"/>
</dbReference>
<evidence type="ECO:0000256" key="7">
    <source>
        <dbReference type="ARBA" id="ARBA00022927"/>
    </source>
</evidence>
<evidence type="ECO:0000256" key="11">
    <source>
        <dbReference type="ARBA" id="ARBA00023136"/>
    </source>
</evidence>
<organism evidence="19 20">
    <name type="scientific">Geotrichum candidum</name>
    <name type="common">Oospora lactis</name>
    <name type="synonym">Dipodascus geotrichum</name>
    <dbReference type="NCBI Taxonomy" id="1173061"/>
    <lineage>
        <taxon>Eukaryota</taxon>
        <taxon>Fungi</taxon>
        <taxon>Dikarya</taxon>
        <taxon>Ascomycota</taxon>
        <taxon>Saccharomycotina</taxon>
        <taxon>Dipodascomycetes</taxon>
        <taxon>Dipodascales</taxon>
        <taxon>Dipodascaceae</taxon>
        <taxon>Geotrichum</taxon>
    </lineage>
</organism>
<dbReference type="GO" id="GO:0005543">
    <property type="term" value="F:phospholipid binding"/>
    <property type="evidence" value="ECO:0007669"/>
    <property type="project" value="TreeGrafter"/>
</dbReference>
<feature type="coiled-coil region" evidence="17">
    <location>
        <begin position="182"/>
        <end position="284"/>
    </location>
</feature>
<evidence type="ECO:0000256" key="2">
    <source>
        <dbReference type="ARBA" id="ARBA00004567"/>
    </source>
</evidence>
<evidence type="ECO:0000256" key="1">
    <source>
        <dbReference type="ARBA" id="ARBA00004335"/>
    </source>
</evidence>
<evidence type="ECO:0000313" key="19">
    <source>
        <dbReference type="EMBL" id="CDO54941.1"/>
    </source>
</evidence>
<keyword evidence="6" id="KW-0509">mRNA transport</keyword>
<evidence type="ECO:0000256" key="6">
    <source>
        <dbReference type="ARBA" id="ARBA00022816"/>
    </source>
</evidence>
<comment type="subcellular location">
    <subcellularLocation>
        <location evidence="1">Nucleus membrane</location>
        <topology evidence="1">Peripheral membrane protein</topology>
        <orientation evidence="1">Cytoplasmic side</orientation>
    </subcellularLocation>
    <subcellularLocation>
        <location evidence="3">Nucleus membrane</location>
        <topology evidence="3">Peripheral membrane protein</topology>
        <orientation evidence="3">Nucleoplasmic side</orientation>
    </subcellularLocation>
    <subcellularLocation>
        <location evidence="2">Nucleus</location>
        <location evidence="2">Nuclear pore complex</location>
    </subcellularLocation>
</comment>
<keyword evidence="20" id="KW-1185">Reference proteome</keyword>
<evidence type="ECO:0000256" key="14">
    <source>
        <dbReference type="ARBA" id="ARBA00029983"/>
    </source>
</evidence>
<reference evidence="19" key="1">
    <citation type="submission" date="2014-03" db="EMBL/GenBank/DDBJ databases">
        <authorList>
            <person name="Casaregola S."/>
        </authorList>
    </citation>
    <scope>NUCLEOTIDE SEQUENCE [LARGE SCALE GENOMIC DNA]</scope>
    <source>
        <strain evidence="19">CLIB 918</strain>
    </source>
</reference>
<accession>A0A0J9XCH7</accession>
<comment type="similarity">
    <text evidence="4">Belongs to the GLE1 family.</text>
</comment>
<dbReference type="Proteomes" id="UP000242525">
    <property type="component" value="Unassembled WGS sequence"/>
</dbReference>
<dbReference type="PANTHER" id="PTHR12960">
    <property type="entry name" value="GLE-1-RELATED"/>
    <property type="match status" value="1"/>
</dbReference>
<evidence type="ECO:0000256" key="18">
    <source>
        <dbReference type="SAM" id="MobiDB-lite"/>
    </source>
</evidence>
<keyword evidence="11" id="KW-0472">Membrane</keyword>
<feature type="compositionally biased region" description="Acidic residues" evidence="18">
    <location>
        <begin position="34"/>
        <end position="74"/>
    </location>
</feature>
<dbReference type="GO" id="GO:0044614">
    <property type="term" value="C:nuclear pore cytoplasmic filaments"/>
    <property type="evidence" value="ECO:0007669"/>
    <property type="project" value="TreeGrafter"/>
</dbReference>
<proteinExistence type="inferred from homology"/>
<gene>
    <name evidence="19" type="ORF">BN980_GECA09s01572g</name>
</gene>
<evidence type="ECO:0000256" key="17">
    <source>
        <dbReference type="SAM" id="Coils"/>
    </source>
</evidence>
<dbReference type="GO" id="GO:0000822">
    <property type="term" value="F:inositol hexakisphosphate binding"/>
    <property type="evidence" value="ECO:0007669"/>
    <property type="project" value="TreeGrafter"/>
</dbReference>
<evidence type="ECO:0000256" key="12">
    <source>
        <dbReference type="ARBA" id="ARBA00023242"/>
    </source>
</evidence>
<evidence type="ECO:0000256" key="10">
    <source>
        <dbReference type="ARBA" id="ARBA00023132"/>
    </source>
</evidence>